<sequence>MSLVFTTSGSNGDNAITYTAGGSPFKPATMSQGSMLSNATAVYNKNSGGGKNWYDSSDVIAQRRRIAIGKNASRVGLTNGQPSSYATQNVNTVNSAKRRARSGGYVAPAKKGASPISTMSTNPVRSSA</sequence>
<name>A0A6C0LHP9_9ZZZZ</name>
<dbReference type="EMBL" id="MN740503">
    <property type="protein sequence ID" value="QHU30073.1"/>
    <property type="molecule type" value="Genomic_DNA"/>
</dbReference>
<protein>
    <submittedName>
        <fullName evidence="2">Uncharacterized protein</fullName>
    </submittedName>
</protein>
<proteinExistence type="predicted"/>
<feature type="compositionally biased region" description="Polar residues" evidence="1">
    <location>
        <begin position="115"/>
        <end position="128"/>
    </location>
</feature>
<evidence type="ECO:0000313" key="2">
    <source>
        <dbReference type="EMBL" id="QHU30073.1"/>
    </source>
</evidence>
<dbReference type="AlphaFoldDB" id="A0A6C0LHP9"/>
<reference evidence="2" key="1">
    <citation type="journal article" date="2020" name="Nature">
        <title>Giant virus diversity and host interactions through global metagenomics.</title>
        <authorList>
            <person name="Schulz F."/>
            <person name="Roux S."/>
            <person name="Paez-Espino D."/>
            <person name="Jungbluth S."/>
            <person name="Walsh D.A."/>
            <person name="Denef V.J."/>
            <person name="McMahon K.D."/>
            <person name="Konstantinidis K.T."/>
            <person name="Eloe-Fadrosh E.A."/>
            <person name="Kyrpides N.C."/>
            <person name="Woyke T."/>
        </authorList>
    </citation>
    <scope>NUCLEOTIDE SEQUENCE</scope>
    <source>
        <strain evidence="2">GVMAG-M-3300027833-11</strain>
    </source>
</reference>
<organism evidence="2">
    <name type="scientific">viral metagenome</name>
    <dbReference type="NCBI Taxonomy" id="1070528"/>
    <lineage>
        <taxon>unclassified sequences</taxon>
        <taxon>metagenomes</taxon>
        <taxon>organismal metagenomes</taxon>
    </lineage>
</organism>
<accession>A0A6C0LHP9</accession>
<feature type="compositionally biased region" description="Polar residues" evidence="1">
    <location>
        <begin position="76"/>
        <end position="95"/>
    </location>
</feature>
<feature type="region of interest" description="Disordered" evidence="1">
    <location>
        <begin position="74"/>
        <end position="128"/>
    </location>
</feature>
<evidence type="ECO:0000256" key="1">
    <source>
        <dbReference type="SAM" id="MobiDB-lite"/>
    </source>
</evidence>